<organism evidence="3 4">
    <name type="scientific">Rhodotorula diobovata</name>
    <dbReference type="NCBI Taxonomy" id="5288"/>
    <lineage>
        <taxon>Eukaryota</taxon>
        <taxon>Fungi</taxon>
        <taxon>Dikarya</taxon>
        <taxon>Basidiomycota</taxon>
        <taxon>Pucciniomycotina</taxon>
        <taxon>Microbotryomycetes</taxon>
        <taxon>Sporidiobolales</taxon>
        <taxon>Sporidiobolaceae</taxon>
        <taxon>Rhodotorula</taxon>
    </lineage>
</organism>
<evidence type="ECO:0000313" key="4">
    <source>
        <dbReference type="Proteomes" id="UP000311382"/>
    </source>
</evidence>
<feature type="region of interest" description="Disordered" evidence="1">
    <location>
        <begin position="564"/>
        <end position="594"/>
    </location>
</feature>
<keyword evidence="4" id="KW-1185">Reference proteome</keyword>
<gene>
    <name evidence="3" type="ORF">DMC30DRAFT_451640</name>
</gene>
<protein>
    <recommendedName>
        <fullName evidence="5">GDP-fucose protein O-fucosyltransferase-domain-containing protein</fullName>
    </recommendedName>
</protein>
<feature type="compositionally biased region" description="Low complexity" evidence="1">
    <location>
        <begin position="578"/>
        <end position="592"/>
    </location>
</feature>
<reference evidence="3 4" key="1">
    <citation type="submission" date="2019-03" db="EMBL/GenBank/DDBJ databases">
        <title>Rhodosporidium diobovatum UCD-FST 08-225 genome sequencing, assembly, and annotation.</title>
        <authorList>
            <person name="Fakankun I.U."/>
            <person name="Fristensky B."/>
            <person name="Levin D.B."/>
        </authorList>
    </citation>
    <scope>NUCLEOTIDE SEQUENCE [LARGE SCALE GENOMIC DNA]</scope>
    <source>
        <strain evidence="3 4">UCD-FST 08-225</strain>
    </source>
</reference>
<evidence type="ECO:0000313" key="3">
    <source>
        <dbReference type="EMBL" id="TNY20279.1"/>
    </source>
</evidence>
<feature type="compositionally biased region" description="Low complexity" evidence="1">
    <location>
        <begin position="51"/>
        <end position="76"/>
    </location>
</feature>
<dbReference type="PANTHER" id="PTHR36050">
    <property type="entry name" value="O-FUCOSYLTRANSFERASE 30"/>
    <property type="match status" value="1"/>
</dbReference>
<dbReference type="STRING" id="5288.A0A5C5FVA7"/>
<dbReference type="OrthoDB" id="1882547at2759"/>
<dbReference type="Proteomes" id="UP000311382">
    <property type="component" value="Unassembled WGS sequence"/>
</dbReference>
<proteinExistence type="predicted"/>
<dbReference type="EMBL" id="SOZI01000071">
    <property type="protein sequence ID" value="TNY20279.1"/>
    <property type="molecule type" value="Genomic_DNA"/>
</dbReference>
<comment type="caution">
    <text evidence="3">The sequence shown here is derived from an EMBL/GenBank/DDBJ whole genome shotgun (WGS) entry which is preliminary data.</text>
</comment>
<dbReference type="AlphaFoldDB" id="A0A5C5FVA7"/>
<keyword evidence="2" id="KW-0472">Membrane</keyword>
<evidence type="ECO:0000256" key="1">
    <source>
        <dbReference type="SAM" id="MobiDB-lite"/>
    </source>
</evidence>
<accession>A0A5C5FVA7</accession>
<keyword evidence="2" id="KW-1133">Transmembrane helix</keyword>
<dbReference type="PANTHER" id="PTHR36050:SF1">
    <property type="entry name" value="O-FUCOSYLTRANSFERASE 30"/>
    <property type="match status" value="1"/>
</dbReference>
<sequence>MPLPYHRSKASLSSKRAESDSGDDARHTRNTSLALSPLSLFSYSESDPFLSPTTTRSSPPSPRFFHPSSPVSPSPHYSDAELDTSFPAPMRPRKGGAKAGLLGQLHLPPSAKRARSSTWVLMGAAALVTVALVVSLPGATLHQTRLVEYGSKATNRLVKLAPWRGDGHGLDADGADELEELVSDEGGEIPITALPRPRLPDRDDRDVKYLGFLPHSGFHNQRLALQNALLLGKLLNRTVLLPPVWIGWPVPTQHYSDLRQSWLDIMLTNPAAFNLSTVTPDSPLNRPASFASSTSDYPCPTCAADNSTLLAEVAAATAAKLSKWREAGYEVRPDGAPIIPGLKPEDCKSYSPECRFTYRDTFLSWDFLVDLDRARKDVGVEVVDRWDVREGALVEQLGVDDSDVYVVEDRETYDFQFSDRAEEDAPLIDDNQTSSHYKRTVSIRTLATLEHRVVLLGSLFGTGRVRIYNEPRAHEWSEALGRAMAFRNPWLLRPAEAIVSRLGGRANFVGVHARVGDGEFARRARHNMERAWRDLVVGEMGVDEDVAEEMWENVRPNVLVGRGRGMRDEGRRPAEGSADATAFAAPAQDDSATGAGKVNSLAERGLLDEVKAWLPSSFAGADEPASRLRNLTCRAPLHDDPRLQPFNTPLYLATDSRTPEQDLNLRAFFAAFPCTFVLGDFDRPDEARNDGVVVESVERMGRLVNSLDGVPLGRLFLPFLEAIVAAKGRLVVGTEHSTFSAFASTSLHDAYWAE</sequence>
<feature type="transmembrane region" description="Helical" evidence="2">
    <location>
        <begin position="119"/>
        <end position="139"/>
    </location>
</feature>
<evidence type="ECO:0000256" key="2">
    <source>
        <dbReference type="SAM" id="Phobius"/>
    </source>
</evidence>
<feature type="region of interest" description="Disordered" evidence="1">
    <location>
        <begin position="1"/>
        <end position="31"/>
    </location>
</feature>
<keyword evidence="2" id="KW-0812">Transmembrane</keyword>
<feature type="compositionally biased region" description="Basic and acidic residues" evidence="1">
    <location>
        <begin position="565"/>
        <end position="574"/>
    </location>
</feature>
<evidence type="ECO:0008006" key="5">
    <source>
        <dbReference type="Google" id="ProtNLM"/>
    </source>
</evidence>
<feature type="compositionally biased region" description="Basic and acidic residues" evidence="1">
    <location>
        <begin position="15"/>
        <end position="27"/>
    </location>
</feature>
<name>A0A5C5FVA7_9BASI</name>
<feature type="region of interest" description="Disordered" evidence="1">
    <location>
        <begin position="43"/>
        <end position="84"/>
    </location>
</feature>